<dbReference type="EC" id="3.4.16.-" evidence="10"/>
<dbReference type="FunFam" id="3.40.50.11320:FF:000001">
    <property type="entry name" value="Carboxypeptidase"/>
    <property type="match status" value="1"/>
</dbReference>
<name>A0A059B5D6_EUCGR</name>
<dbReference type="PRINTS" id="PR00724">
    <property type="entry name" value="CRBOXYPTASEC"/>
</dbReference>
<dbReference type="Gramene" id="KCW61333">
    <property type="protein sequence ID" value="KCW61333"/>
    <property type="gene ID" value="EUGRSUZ_H04077"/>
</dbReference>
<dbReference type="InterPro" id="IPR018202">
    <property type="entry name" value="Ser_caboxypep_ser_AS"/>
</dbReference>
<keyword evidence="3" id="KW-0964">Secreted</keyword>
<dbReference type="GO" id="GO:0004185">
    <property type="term" value="F:serine-type carboxypeptidase activity"/>
    <property type="evidence" value="ECO:0000318"/>
    <property type="project" value="GO_Central"/>
</dbReference>
<dbReference type="InterPro" id="IPR029058">
    <property type="entry name" value="AB_hydrolase_fold"/>
</dbReference>
<evidence type="ECO:0000256" key="4">
    <source>
        <dbReference type="ARBA" id="ARBA00022645"/>
    </source>
</evidence>
<reference evidence="12" key="1">
    <citation type="submission" date="2013-07" db="EMBL/GenBank/DDBJ databases">
        <title>The genome of Eucalyptus grandis.</title>
        <authorList>
            <person name="Schmutz J."/>
            <person name="Hayes R."/>
            <person name="Myburg A."/>
            <person name="Tuskan G."/>
            <person name="Grattapaglia D."/>
            <person name="Rokhsar D.S."/>
        </authorList>
    </citation>
    <scope>NUCLEOTIDE SEQUENCE</scope>
    <source>
        <tissue evidence="12">Leaf extractions</tissue>
    </source>
</reference>
<accession>A0A059B5D6</accession>
<keyword evidence="7 10" id="KW-0378">Hydrolase</keyword>
<dbReference type="InParanoid" id="A0A059B5D6"/>
<evidence type="ECO:0000256" key="10">
    <source>
        <dbReference type="RuleBase" id="RU361156"/>
    </source>
</evidence>
<keyword evidence="8" id="KW-1015">Disulfide bond</keyword>
<keyword evidence="5 10" id="KW-0645">Protease</keyword>
<gene>
    <name evidence="12" type="ORF">EUGRSUZ_H04077</name>
</gene>
<keyword evidence="6 10" id="KW-0732">Signal</keyword>
<dbReference type="InterPro" id="IPR001563">
    <property type="entry name" value="Peptidase_S10"/>
</dbReference>
<dbReference type="SUPFAM" id="SSF53474">
    <property type="entry name" value="alpha/beta-Hydrolases"/>
    <property type="match status" value="1"/>
</dbReference>
<sequence>MASLSSINTLILLSIHLLVFLSSPLTTTCIKTPQETEQQQQQQQKQALPPEGEGVLSQDSESDRVINLPGQPSTPSISHFSGYITVNEAHGRALFYWFFEAQSQPSQRPLLLWFNGGPGCSSVGYGAAVELGPLRVDTNGTGLLYNKHAWNQEANLLFVESPVGVGFSYTDTSSDLSMLDDAFVAEDAYSFLVNWLQKFPQFKTHDCFLAGESYAGHYVPQLAELIYDRNKETAKYTPINLKGFIVGNPETNDYYDYKAVLEYAWSHAVISDQLYHKCKRACNFTVSDWSDECNEGMNTVFTTYQQEIDIYNIYAPTCLLTSSSASSSLSHRSESHFEPLTKVNGYSSRTMRIPGGYDPCFTQYVEMYLNRQDVQSSLHVRTVNSNTISWKACNQSLGNTYSYSVFSVLPIYTKLIKGGLKIWVYRDSGDADGRVPVIGSRYCVEALGLSIKSPWRPWYHDHQVAGRMVEYEGGLALVTVRGAGHLVPLDKPSEALALLHSFLTGQDLRRQR</sequence>
<dbReference type="Gene3D" id="6.10.250.940">
    <property type="match status" value="1"/>
</dbReference>
<keyword evidence="9" id="KW-0325">Glycoprotein</keyword>
<protein>
    <recommendedName>
        <fullName evidence="10">Carboxypeptidase</fullName>
        <ecNumber evidence="10">3.4.16.-</ecNumber>
    </recommendedName>
</protein>
<evidence type="ECO:0000256" key="11">
    <source>
        <dbReference type="SAM" id="MobiDB-lite"/>
    </source>
</evidence>
<keyword evidence="4 10" id="KW-0121">Carboxypeptidase</keyword>
<evidence type="ECO:0000256" key="5">
    <source>
        <dbReference type="ARBA" id="ARBA00022670"/>
    </source>
</evidence>
<organism evidence="12">
    <name type="scientific">Eucalyptus grandis</name>
    <name type="common">Flooded gum</name>
    <dbReference type="NCBI Taxonomy" id="71139"/>
    <lineage>
        <taxon>Eukaryota</taxon>
        <taxon>Viridiplantae</taxon>
        <taxon>Streptophyta</taxon>
        <taxon>Embryophyta</taxon>
        <taxon>Tracheophyta</taxon>
        <taxon>Spermatophyta</taxon>
        <taxon>Magnoliopsida</taxon>
        <taxon>eudicotyledons</taxon>
        <taxon>Gunneridae</taxon>
        <taxon>Pentapetalae</taxon>
        <taxon>rosids</taxon>
        <taxon>malvids</taxon>
        <taxon>Myrtales</taxon>
        <taxon>Myrtaceae</taxon>
        <taxon>Myrtoideae</taxon>
        <taxon>Eucalypteae</taxon>
        <taxon>Eucalyptus</taxon>
    </lineage>
</organism>
<evidence type="ECO:0000256" key="7">
    <source>
        <dbReference type="ARBA" id="ARBA00022801"/>
    </source>
</evidence>
<dbReference type="AlphaFoldDB" id="A0A059B5D6"/>
<dbReference type="Pfam" id="PF00450">
    <property type="entry name" value="Peptidase_S10"/>
    <property type="match status" value="1"/>
</dbReference>
<dbReference type="PROSITE" id="PS00131">
    <property type="entry name" value="CARBOXYPEPT_SER_SER"/>
    <property type="match status" value="1"/>
</dbReference>
<dbReference type="Gene3D" id="3.40.50.1820">
    <property type="entry name" value="alpha/beta hydrolase"/>
    <property type="match status" value="1"/>
</dbReference>
<evidence type="ECO:0000256" key="1">
    <source>
        <dbReference type="ARBA" id="ARBA00004613"/>
    </source>
</evidence>
<feature type="region of interest" description="Disordered" evidence="11">
    <location>
        <begin position="33"/>
        <end position="73"/>
    </location>
</feature>
<dbReference type="PROSITE" id="PS00560">
    <property type="entry name" value="CARBOXYPEPT_SER_HIS"/>
    <property type="match status" value="1"/>
</dbReference>
<evidence type="ECO:0000256" key="6">
    <source>
        <dbReference type="ARBA" id="ARBA00022729"/>
    </source>
</evidence>
<comment type="subcellular location">
    <subcellularLocation>
        <location evidence="1">Secreted</location>
    </subcellularLocation>
</comment>
<dbReference type="OMA" id="DQVYERI"/>
<dbReference type="Gene3D" id="3.40.50.11320">
    <property type="match status" value="1"/>
</dbReference>
<evidence type="ECO:0000256" key="3">
    <source>
        <dbReference type="ARBA" id="ARBA00022525"/>
    </source>
</evidence>
<comment type="similarity">
    <text evidence="2 10">Belongs to the peptidase S10 family.</text>
</comment>
<feature type="signal peptide" evidence="10">
    <location>
        <begin position="1"/>
        <end position="29"/>
    </location>
</feature>
<evidence type="ECO:0000256" key="8">
    <source>
        <dbReference type="ARBA" id="ARBA00023157"/>
    </source>
</evidence>
<dbReference type="EMBL" id="KK198760">
    <property type="protein sequence ID" value="KCW61333.1"/>
    <property type="molecule type" value="Genomic_DNA"/>
</dbReference>
<feature type="compositionally biased region" description="Low complexity" evidence="11">
    <location>
        <begin position="33"/>
        <end position="46"/>
    </location>
</feature>
<dbReference type="GO" id="GO:0006508">
    <property type="term" value="P:proteolysis"/>
    <property type="evidence" value="ECO:0007669"/>
    <property type="project" value="UniProtKB-KW"/>
</dbReference>
<dbReference type="eggNOG" id="KOG1282">
    <property type="taxonomic scope" value="Eukaryota"/>
</dbReference>
<dbReference type="FunFam" id="3.40.50.12670:FF:000002">
    <property type="entry name" value="Carboxypeptidase"/>
    <property type="match status" value="1"/>
</dbReference>
<dbReference type="InterPro" id="IPR033124">
    <property type="entry name" value="Ser_caboxypep_his_AS"/>
</dbReference>
<dbReference type="MEROPS" id="S10.A20"/>
<evidence type="ECO:0000256" key="9">
    <source>
        <dbReference type="ARBA" id="ARBA00023180"/>
    </source>
</evidence>
<dbReference type="PANTHER" id="PTHR11802:SF235">
    <property type="entry name" value="SERINE CARBOXYPEPTIDASE-LIKE 33"/>
    <property type="match status" value="1"/>
</dbReference>
<proteinExistence type="inferred from homology"/>
<evidence type="ECO:0000313" key="12">
    <source>
        <dbReference type="EMBL" id="KCW61333.1"/>
    </source>
</evidence>
<dbReference type="PANTHER" id="PTHR11802">
    <property type="entry name" value="SERINE PROTEASE FAMILY S10 SERINE CARBOXYPEPTIDASE"/>
    <property type="match status" value="1"/>
</dbReference>
<dbReference type="GO" id="GO:0005576">
    <property type="term" value="C:extracellular region"/>
    <property type="evidence" value="ECO:0007669"/>
    <property type="project" value="UniProtKB-SubCell"/>
</dbReference>
<evidence type="ECO:0000256" key="2">
    <source>
        <dbReference type="ARBA" id="ARBA00009431"/>
    </source>
</evidence>
<feature type="chain" id="PRO_5005102342" description="Carboxypeptidase" evidence="10">
    <location>
        <begin position="30"/>
        <end position="512"/>
    </location>
</feature>
<dbReference type="FunFam" id="3.40.50.1820:FF:000013">
    <property type="entry name" value="Carboxypeptidase"/>
    <property type="match status" value="1"/>
</dbReference>